<dbReference type="PANTHER" id="PTHR47723">
    <property type="entry name" value="OS05G0353850 PROTEIN"/>
    <property type="match status" value="1"/>
</dbReference>
<dbReference type="Pfam" id="PF13456">
    <property type="entry name" value="RVT_3"/>
    <property type="match status" value="1"/>
</dbReference>
<dbReference type="CDD" id="cd06222">
    <property type="entry name" value="RNase_H_like"/>
    <property type="match status" value="1"/>
</dbReference>
<dbReference type="InterPro" id="IPR002156">
    <property type="entry name" value="RNaseH_domain"/>
</dbReference>
<evidence type="ECO:0000313" key="2">
    <source>
        <dbReference type="RefSeq" id="XP_018824128.2"/>
    </source>
</evidence>
<keyword evidence="1" id="KW-1185">Reference proteome</keyword>
<name>A0A2I4EXK9_JUGRE</name>
<dbReference type="AlphaFoldDB" id="A0A2I4EXK9"/>
<evidence type="ECO:0000313" key="1">
    <source>
        <dbReference type="Proteomes" id="UP000235220"/>
    </source>
</evidence>
<dbReference type="GeneID" id="108993597"/>
<dbReference type="Proteomes" id="UP000235220">
    <property type="component" value="Chromosome 11"/>
</dbReference>
<organism evidence="1 2">
    <name type="scientific">Juglans regia</name>
    <name type="common">English walnut</name>
    <dbReference type="NCBI Taxonomy" id="51240"/>
    <lineage>
        <taxon>Eukaryota</taxon>
        <taxon>Viridiplantae</taxon>
        <taxon>Streptophyta</taxon>
        <taxon>Embryophyta</taxon>
        <taxon>Tracheophyta</taxon>
        <taxon>Spermatophyta</taxon>
        <taxon>Magnoliopsida</taxon>
        <taxon>eudicotyledons</taxon>
        <taxon>Gunneridae</taxon>
        <taxon>Pentapetalae</taxon>
        <taxon>rosids</taxon>
        <taxon>fabids</taxon>
        <taxon>Fagales</taxon>
        <taxon>Juglandaceae</taxon>
        <taxon>Juglans</taxon>
    </lineage>
</organism>
<protein>
    <submittedName>
        <fullName evidence="2">Uncharacterized protein LOC108993597</fullName>
    </submittedName>
</protein>
<dbReference type="InterPro" id="IPR044730">
    <property type="entry name" value="RNase_H-like_dom_plant"/>
</dbReference>
<gene>
    <name evidence="2" type="primary">LOC108993597</name>
</gene>
<dbReference type="RefSeq" id="XP_018824128.2">
    <property type="nucleotide sequence ID" value="XM_018968583.2"/>
</dbReference>
<dbReference type="InterPro" id="IPR036397">
    <property type="entry name" value="RNaseH_sf"/>
</dbReference>
<dbReference type="Gene3D" id="3.30.420.10">
    <property type="entry name" value="Ribonuclease H-like superfamily/Ribonuclease H"/>
    <property type="match status" value="1"/>
</dbReference>
<dbReference type="OrthoDB" id="1906820at2759"/>
<dbReference type="KEGG" id="jre:108993597"/>
<dbReference type="GO" id="GO:0003676">
    <property type="term" value="F:nucleic acid binding"/>
    <property type="evidence" value="ECO:0007669"/>
    <property type="project" value="InterPro"/>
</dbReference>
<dbReference type="InterPro" id="IPR053151">
    <property type="entry name" value="RNase_H-like"/>
</dbReference>
<proteinExistence type="predicted"/>
<reference evidence="2" key="1">
    <citation type="submission" date="2025-08" db="UniProtKB">
        <authorList>
            <consortium name="RefSeq"/>
        </authorList>
    </citation>
    <scope>IDENTIFICATION</scope>
    <source>
        <tissue evidence="2">Leaves</tissue>
    </source>
</reference>
<dbReference type="InterPro" id="IPR012337">
    <property type="entry name" value="RNaseH-like_sf"/>
</dbReference>
<dbReference type="SUPFAM" id="SSF53098">
    <property type="entry name" value="Ribonuclease H-like"/>
    <property type="match status" value="1"/>
</dbReference>
<accession>A0A2I4EXK9</accession>
<dbReference type="PANTHER" id="PTHR47723:SF19">
    <property type="entry name" value="POLYNUCLEOTIDYL TRANSFERASE, RIBONUCLEASE H-LIKE SUPERFAMILY PROTEIN"/>
    <property type="match status" value="1"/>
</dbReference>
<dbReference type="GO" id="GO:0004523">
    <property type="term" value="F:RNA-DNA hybrid ribonuclease activity"/>
    <property type="evidence" value="ECO:0007669"/>
    <property type="project" value="InterPro"/>
</dbReference>
<dbReference type="Gramene" id="Jr11_10490_p1">
    <property type="protein sequence ID" value="cds.Jr11_10490_p1"/>
    <property type="gene ID" value="Jr11_10490"/>
</dbReference>
<sequence>MGTHDGILGSPTQCLEYAWSLLQKHQEPIRQHKTKVEHTVGWSKPPQRVLKLNVDGAIFAYQDMAGVGVILRDTEGTMLLAVITKESEVGDPAKIEIVAMLQLCIPIGIEKLILESDSLLMVNYMNEDTEPWSLFGNINKVMRQLSTRFRSCIVQHVGRLGNTLTSCPVMHGMFKT</sequence>